<dbReference type="eggNOG" id="COG5267">
    <property type="taxonomic scope" value="Bacteria"/>
</dbReference>
<dbReference type="STRING" id="1121022.GCA_000376105_03583"/>
<dbReference type="OrthoDB" id="9772295at2"/>
<dbReference type="EMBL" id="AWGB01000039">
    <property type="protein sequence ID" value="ESQ88115.1"/>
    <property type="molecule type" value="Genomic_DNA"/>
</dbReference>
<dbReference type="Proteomes" id="UP000017837">
    <property type="component" value="Unassembled WGS sequence"/>
</dbReference>
<comment type="caution">
    <text evidence="1">The sequence shown here is derived from an EMBL/GenBank/DDBJ whole genome shotgun (WGS) entry which is preliminary data.</text>
</comment>
<sequence>MSISAVFESALALSRFGLGSGVDGVSAVSNARDSLHQEITEGAPEPQGADLKTTPDLFAALYIYQQEKKGIKDGKAGAPVSAISDMAMTQALQPKKDKPDFNPVRDAALTEADVRFNDTIKSPVIGFNERLVMFWANHFAVAVKKSQSVAITAGAYEREAIRPHIFGHFSDLLLAAETHPCMLDYLDNQQSIGPQSPANRKGTRGLNENLAREIMELHTMGVGSGYTQADVTAFAKVITGWTFSRTVGKAGAIPGTFAFNKRAHEPGPQTILGKTYPDSGFDQGKAVLLDLARHPATAQHIATKLARHFVADDPPAPLVAKLADVFRRTDGDLRAVSTALIEAEESWTPHLTRFRSPLIYLSALIRGTGIRMKPAAIIQALNNMGQPIWQPSGPNGFPDTMAAWASPEALSTRLDVVNALADRADPSIDPRDFARSRLGALLSDQTRDAVAHAETRAQGLSLVLLSPEFMRC</sequence>
<dbReference type="AlphaFoldDB" id="V4PRJ2"/>
<evidence type="ECO:0000313" key="1">
    <source>
        <dbReference type="EMBL" id="ESQ88115.1"/>
    </source>
</evidence>
<protein>
    <recommendedName>
        <fullName evidence="3">DUF1800 family protein</fullName>
    </recommendedName>
</protein>
<organism evidence="1 2">
    <name type="scientific">Asticcacaulis benevestitus DSM 16100 = ATCC BAA-896</name>
    <dbReference type="NCBI Taxonomy" id="1121022"/>
    <lineage>
        <taxon>Bacteria</taxon>
        <taxon>Pseudomonadati</taxon>
        <taxon>Pseudomonadota</taxon>
        <taxon>Alphaproteobacteria</taxon>
        <taxon>Caulobacterales</taxon>
        <taxon>Caulobacteraceae</taxon>
        <taxon>Asticcacaulis</taxon>
    </lineage>
</organism>
<dbReference type="Pfam" id="PF08811">
    <property type="entry name" value="DUF1800"/>
    <property type="match status" value="1"/>
</dbReference>
<evidence type="ECO:0000313" key="2">
    <source>
        <dbReference type="Proteomes" id="UP000017837"/>
    </source>
</evidence>
<accession>V4PRJ2</accession>
<name>V4PRJ2_9CAUL</name>
<gene>
    <name evidence="1" type="ORF">ABENE_16430</name>
</gene>
<dbReference type="PATRIC" id="fig|1121022.4.peg.3341"/>
<dbReference type="RefSeq" id="WP_018083263.1">
    <property type="nucleotide sequence ID" value="NZ_AQWM01000027.1"/>
</dbReference>
<dbReference type="InterPro" id="IPR014917">
    <property type="entry name" value="DUF1800"/>
</dbReference>
<keyword evidence="2" id="KW-1185">Reference proteome</keyword>
<evidence type="ECO:0008006" key="3">
    <source>
        <dbReference type="Google" id="ProtNLM"/>
    </source>
</evidence>
<proteinExistence type="predicted"/>
<reference evidence="1 2" key="1">
    <citation type="journal article" date="2014" name="Nature">
        <title>Sequential evolution of bacterial morphology by co-option of a developmental regulator.</title>
        <authorList>
            <person name="Jiang C."/>
            <person name="Brown P.J."/>
            <person name="Ducret A."/>
            <person name="Brun Y.V."/>
        </authorList>
    </citation>
    <scope>NUCLEOTIDE SEQUENCE [LARGE SCALE GENOMIC DNA]</scope>
    <source>
        <strain evidence="1 2">DSM 16100</strain>
    </source>
</reference>